<organism evidence="1 2">
    <name type="scientific">Rattus norvegicus</name>
    <name type="common">Rat</name>
    <dbReference type="NCBI Taxonomy" id="10116"/>
    <lineage>
        <taxon>Eukaryota</taxon>
        <taxon>Metazoa</taxon>
        <taxon>Chordata</taxon>
        <taxon>Craniata</taxon>
        <taxon>Vertebrata</taxon>
        <taxon>Euteleostomi</taxon>
        <taxon>Mammalia</taxon>
        <taxon>Eutheria</taxon>
        <taxon>Euarchontoglires</taxon>
        <taxon>Glires</taxon>
        <taxon>Rodentia</taxon>
        <taxon>Myomorpha</taxon>
        <taxon>Muroidea</taxon>
        <taxon>Muridae</taxon>
        <taxon>Murinae</taxon>
        <taxon>Rattus</taxon>
    </lineage>
</organism>
<evidence type="ECO:0000313" key="1">
    <source>
        <dbReference type="EMBL" id="EDL84341.1"/>
    </source>
</evidence>
<protein>
    <submittedName>
        <fullName evidence="1">RCG41080</fullName>
    </submittedName>
</protein>
<proteinExistence type="predicted"/>
<name>A6K259_RAT</name>
<sequence>MTNPKGKRRALSLWSVGLLQNIELFLQPHTCESSRRVIL</sequence>
<dbReference type="AlphaFoldDB" id="A6K259"/>
<dbReference type="EMBL" id="CH474013">
    <property type="protein sequence ID" value="EDL84341.1"/>
    <property type="molecule type" value="Genomic_DNA"/>
</dbReference>
<dbReference type="Proteomes" id="UP000234681">
    <property type="component" value="Chromosome 4"/>
</dbReference>
<gene>
    <name evidence="1" type="ORF">rCG_41080</name>
</gene>
<accession>A6K259</accession>
<evidence type="ECO:0000313" key="2">
    <source>
        <dbReference type="Proteomes" id="UP000234681"/>
    </source>
</evidence>
<reference evidence="2" key="1">
    <citation type="submission" date="2005-09" db="EMBL/GenBank/DDBJ databases">
        <authorList>
            <person name="Mural R.J."/>
            <person name="Li P.W."/>
            <person name="Adams M.D."/>
            <person name="Amanatides P.G."/>
            <person name="Baden-Tillson H."/>
            <person name="Barnstead M."/>
            <person name="Chin S.H."/>
            <person name="Dew I."/>
            <person name="Evans C.A."/>
            <person name="Ferriera S."/>
            <person name="Flanigan M."/>
            <person name="Fosler C."/>
            <person name="Glodek A."/>
            <person name="Gu Z."/>
            <person name="Holt R.A."/>
            <person name="Jennings D."/>
            <person name="Kraft C.L."/>
            <person name="Lu F."/>
            <person name="Nguyen T."/>
            <person name="Nusskern D.R."/>
            <person name="Pfannkoch C.M."/>
            <person name="Sitter C."/>
            <person name="Sutton G.G."/>
            <person name="Venter J.C."/>
            <person name="Wang Z."/>
            <person name="Woodage T."/>
            <person name="Zheng X.H."/>
            <person name="Zhong F."/>
        </authorList>
    </citation>
    <scope>NUCLEOTIDE SEQUENCE [LARGE SCALE GENOMIC DNA]</scope>
    <source>
        <strain>BN</strain>
        <strain evidence="2">Sprague-Dawley</strain>
    </source>
</reference>